<dbReference type="Proteomes" id="UP000001064">
    <property type="component" value="Unassembled WGS sequence"/>
</dbReference>
<dbReference type="STRING" id="5786.F0Z748"/>
<organism evidence="7 8">
    <name type="scientific">Dictyostelium purpureum</name>
    <name type="common">Slime mold</name>
    <dbReference type="NCBI Taxonomy" id="5786"/>
    <lineage>
        <taxon>Eukaryota</taxon>
        <taxon>Amoebozoa</taxon>
        <taxon>Evosea</taxon>
        <taxon>Eumycetozoa</taxon>
        <taxon>Dictyostelia</taxon>
        <taxon>Dictyosteliales</taxon>
        <taxon>Dictyosteliaceae</taxon>
        <taxon>Dictyostelium</taxon>
    </lineage>
</organism>
<dbReference type="SUPFAM" id="SSF56112">
    <property type="entry name" value="Protein kinase-like (PK-like)"/>
    <property type="match status" value="1"/>
</dbReference>
<evidence type="ECO:0000256" key="2">
    <source>
        <dbReference type="ARBA" id="ARBA00022679"/>
    </source>
</evidence>
<evidence type="ECO:0000256" key="1">
    <source>
        <dbReference type="ARBA" id="ARBA00022527"/>
    </source>
</evidence>
<keyword evidence="4" id="KW-0418">Kinase</keyword>
<keyword evidence="5" id="KW-0067">ATP-binding</keyword>
<keyword evidence="8" id="KW-1185">Reference proteome</keyword>
<dbReference type="GO" id="GO:0035556">
    <property type="term" value="P:intracellular signal transduction"/>
    <property type="evidence" value="ECO:0000318"/>
    <property type="project" value="GO_Central"/>
</dbReference>
<sequence length="206" mass="24004">NHPNILEYYNFKEDERYCYLYTEFIDGLSIDKKLEKLATGSFSNNHMVYSITCRLLDALYYIHKENIIHRDIKSANIMISSKGVVKIIDFGLSKLFENDSKNHSFTGTINYMAPEVLLCNNTASRKSDVWSLACTIIEMTGGDLKKKKEINNQQQKKSKQQYIKEIPTYLAPSLKHFLYNSLNVDPKKRYNISQLIDHPYIKRVCN</sequence>
<evidence type="ECO:0000313" key="8">
    <source>
        <dbReference type="Proteomes" id="UP000001064"/>
    </source>
</evidence>
<keyword evidence="2" id="KW-0808">Transferase</keyword>
<evidence type="ECO:0000256" key="3">
    <source>
        <dbReference type="ARBA" id="ARBA00022741"/>
    </source>
</evidence>
<dbReference type="InterPro" id="IPR011009">
    <property type="entry name" value="Kinase-like_dom_sf"/>
</dbReference>
<dbReference type="GeneID" id="10509149"/>
<dbReference type="OrthoDB" id="6718656at2759"/>
<dbReference type="Gene3D" id="1.10.510.10">
    <property type="entry name" value="Transferase(Phosphotransferase) domain 1"/>
    <property type="match status" value="1"/>
</dbReference>
<dbReference type="AlphaFoldDB" id="F0Z748"/>
<dbReference type="GO" id="GO:0005737">
    <property type="term" value="C:cytoplasm"/>
    <property type="evidence" value="ECO:0000318"/>
    <property type="project" value="GO_Central"/>
</dbReference>
<dbReference type="RefSeq" id="XP_003283245.1">
    <property type="nucleotide sequence ID" value="XM_003283197.1"/>
</dbReference>
<dbReference type="PROSITE" id="PS00108">
    <property type="entry name" value="PROTEIN_KINASE_ST"/>
    <property type="match status" value="1"/>
</dbReference>
<reference evidence="8" key="1">
    <citation type="journal article" date="2011" name="Genome Biol.">
        <title>Comparative genomics of the social amoebae Dictyostelium discoideum and Dictyostelium purpureum.</title>
        <authorList>
            <consortium name="US DOE Joint Genome Institute (JGI-PGF)"/>
            <person name="Sucgang R."/>
            <person name="Kuo A."/>
            <person name="Tian X."/>
            <person name="Salerno W."/>
            <person name="Parikh A."/>
            <person name="Feasley C.L."/>
            <person name="Dalin E."/>
            <person name="Tu H."/>
            <person name="Huang E."/>
            <person name="Barry K."/>
            <person name="Lindquist E."/>
            <person name="Shapiro H."/>
            <person name="Bruce D."/>
            <person name="Schmutz J."/>
            <person name="Salamov A."/>
            <person name="Fey P."/>
            <person name="Gaudet P."/>
            <person name="Anjard C."/>
            <person name="Babu M.M."/>
            <person name="Basu S."/>
            <person name="Bushmanova Y."/>
            <person name="van der Wel H."/>
            <person name="Katoh-Kurasawa M."/>
            <person name="Dinh C."/>
            <person name="Coutinho P.M."/>
            <person name="Saito T."/>
            <person name="Elias M."/>
            <person name="Schaap P."/>
            <person name="Kay R.R."/>
            <person name="Henrissat B."/>
            <person name="Eichinger L."/>
            <person name="Rivero F."/>
            <person name="Putnam N.H."/>
            <person name="West C.M."/>
            <person name="Loomis W.F."/>
            <person name="Chisholm R.L."/>
            <person name="Shaulsky G."/>
            <person name="Strassmann J.E."/>
            <person name="Queller D.C."/>
            <person name="Kuspa A."/>
            <person name="Grigoriev I.V."/>
        </authorList>
    </citation>
    <scope>NUCLEOTIDE SEQUENCE [LARGE SCALE GENOMIC DNA]</scope>
    <source>
        <strain evidence="8">QSDP1</strain>
    </source>
</reference>
<dbReference type="eggNOG" id="KOG0198">
    <property type="taxonomic scope" value="Eukaryota"/>
</dbReference>
<dbReference type="Pfam" id="PF00069">
    <property type="entry name" value="Pkinase"/>
    <property type="match status" value="1"/>
</dbReference>
<evidence type="ECO:0000256" key="5">
    <source>
        <dbReference type="ARBA" id="ARBA00022840"/>
    </source>
</evidence>
<accession>F0Z748</accession>
<evidence type="ECO:0000259" key="6">
    <source>
        <dbReference type="PROSITE" id="PS50011"/>
    </source>
</evidence>
<evidence type="ECO:0000313" key="7">
    <source>
        <dbReference type="EMBL" id="EGC40309.1"/>
    </source>
</evidence>
<dbReference type="OMA" id="CIYELAT"/>
<dbReference type="PANTHER" id="PTHR11584:SF369">
    <property type="entry name" value="MITOGEN-ACTIVATED PROTEIN KINASE KINASE KINASE 19-RELATED"/>
    <property type="match status" value="1"/>
</dbReference>
<name>F0Z748_DICPU</name>
<feature type="non-terminal residue" evidence="7">
    <location>
        <position position="1"/>
    </location>
</feature>
<protein>
    <recommendedName>
        <fullName evidence="6">Protein kinase domain-containing protein</fullName>
    </recommendedName>
</protein>
<gene>
    <name evidence="7" type="ORF">DICPUDRAFT_25407</name>
</gene>
<dbReference type="EMBL" id="GL870944">
    <property type="protein sequence ID" value="EGC40309.1"/>
    <property type="molecule type" value="Genomic_DNA"/>
</dbReference>
<evidence type="ECO:0000256" key="4">
    <source>
        <dbReference type="ARBA" id="ARBA00022777"/>
    </source>
</evidence>
<dbReference type="InterPro" id="IPR000719">
    <property type="entry name" value="Prot_kinase_dom"/>
</dbReference>
<dbReference type="InterPro" id="IPR008271">
    <property type="entry name" value="Ser/Thr_kinase_AS"/>
</dbReference>
<keyword evidence="3" id="KW-0547">Nucleotide-binding</keyword>
<dbReference type="PROSITE" id="PS50011">
    <property type="entry name" value="PROTEIN_KINASE_DOM"/>
    <property type="match status" value="1"/>
</dbReference>
<dbReference type="PANTHER" id="PTHR11584">
    <property type="entry name" value="SERINE/THREONINE PROTEIN KINASE"/>
    <property type="match status" value="1"/>
</dbReference>
<proteinExistence type="predicted"/>
<dbReference type="VEuPathDB" id="AmoebaDB:DICPUDRAFT_25407"/>
<dbReference type="KEGG" id="dpp:DICPUDRAFT_25407"/>
<feature type="domain" description="Protein kinase" evidence="6">
    <location>
        <begin position="1"/>
        <end position="201"/>
    </location>
</feature>
<dbReference type="InParanoid" id="F0Z748"/>
<dbReference type="GO" id="GO:0004674">
    <property type="term" value="F:protein serine/threonine kinase activity"/>
    <property type="evidence" value="ECO:0000318"/>
    <property type="project" value="GO_Central"/>
</dbReference>
<dbReference type="SMART" id="SM00220">
    <property type="entry name" value="S_TKc"/>
    <property type="match status" value="1"/>
</dbReference>
<keyword evidence="1" id="KW-0723">Serine/threonine-protein kinase</keyword>
<dbReference type="GO" id="GO:0005524">
    <property type="term" value="F:ATP binding"/>
    <property type="evidence" value="ECO:0007669"/>
    <property type="project" value="UniProtKB-KW"/>
</dbReference>